<evidence type="ECO:0008006" key="14">
    <source>
        <dbReference type="Google" id="ProtNLM"/>
    </source>
</evidence>
<organism evidence="11 13">
    <name type="scientific">Venturia inaequalis</name>
    <name type="common">Apple scab fungus</name>
    <dbReference type="NCBI Taxonomy" id="5025"/>
    <lineage>
        <taxon>Eukaryota</taxon>
        <taxon>Fungi</taxon>
        <taxon>Dikarya</taxon>
        <taxon>Ascomycota</taxon>
        <taxon>Pezizomycotina</taxon>
        <taxon>Dothideomycetes</taxon>
        <taxon>Pleosporomycetidae</taxon>
        <taxon>Venturiales</taxon>
        <taxon>Venturiaceae</taxon>
        <taxon>Venturia</taxon>
    </lineage>
</organism>
<feature type="transmembrane region" description="Helical" evidence="8">
    <location>
        <begin position="213"/>
        <end position="232"/>
    </location>
</feature>
<dbReference type="EMBL" id="WNWS01000766">
    <property type="protein sequence ID" value="KAE9963893.1"/>
    <property type="molecule type" value="Genomic_DNA"/>
</dbReference>
<dbReference type="EMBL" id="WNWR01000465">
    <property type="protein sequence ID" value="KAE9977635.1"/>
    <property type="molecule type" value="Genomic_DNA"/>
</dbReference>
<keyword evidence="5 8" id="KW-0472">Membrane</keyword>
<dbReference type="Proteomes" id="UP000433883">
    <property type="component" value="Unassembled WGS sequence"/>
</dbReference>
<keyword evidence="2" id="KW-0813">Transport</keyword>
<evidence type="ECO:0000256" key="2">
    <source>
        <dbReference type="ARBA" id="ARBA00022448"/>
    </source>
</evidence>
<dbReference type="PANTHER" id="PTHR30520">
    <property type="entry name" value="FORMATE TRANSPORTER-RELATED"/>
    <property type="match status" value="1"/>
</dbReference>
<comment type="similarity">
    <text evidence="6">Belongs to the FNT transporter (TC 1.A.16) family.</text>
</comment>
<evidence type="ECO:0000256" key="5">
    <source>
        <dbReference type="ARBA" id="ARBA00023136"/>
    </source>
</evidence>
<dbReference type="OrthoDB" id="4829at2759"/>
<dbReference type="Pfam" id="PF01226">
    <property type="entry name" value="Form_Nir_trans"/>
    <property type="match status" value="1"/>
</dbReference>
<evidence type="ECO:0000256" key="4">
    <source>
        <dbReference type="ARBA" id="ARBA00022989"/>
    </source>
</evidence>
<feature type="transmembrane region" description="Helical" evidence="8">
    <location>
        <begin position="162"/>
        <end position="183"/>
    </location>
</feature>
<dbReference type="GO" id="GO:0005886">
    <property type="term" value="C:plasma membrane"/>
    <property type="evidence" value="ECO:0007669"/>
    <property type="project" value="TreeGrafter"/>
</dbReference>
<feature type="region of interest" description="Disordered" evidence="7">
    <location>
        <begin position="276"/>
        <end position="297"/>
    </location>
</feature>
<feature type="region of interest" description="Disordered" evidence="7">
    <location>
        <begin position="368"/>
        <end position="428"/>
    </location>
</feature>
<keyword evidence="13" id="KW-1185">Reference proteome</keyword>
<feature type="compositionally biased region" description="Low complexity" evidence="7">
    <location>
        <begin position="374"/>
        <end position="384"/>
    </location>
</feature>
<dbReference type="Gene3D" id="1.20.1080.10">
    <property type="entry name" value="Glycerol uptake facilitator protein"/>
    <property type="match status" value="1"/>
</dbReference>
<keyword evidence="4 8" id="KW-1133">Transmembrane helix</keyword>
<comment type="caution">
    <text evidence="11">The sequence shown here is derived from an EMBL/GenBank/DDBJ whole genome shotgun (WGS) entry which is preliminary data.</text>
</comment>
<dbReference type="EMBL" id="WNWQ01001097">
    <property type="protein sequence ID" value="KAE9962303.1"/>
    <property type="molecule type" value="Genomic_DNA"/>
</dbReference>
<evidence type="ECO:0000313" key="10">
    <source>
        <dbReference type="EMBL" id="KAE9963893.1"/>
    </source>
</evidence>
<dbReference type="PROSITE" id="PS01006">
    <property type="entry name" value="FORMATE_NITRITE_TP_2"/>
    <property type="match status" value="1"/>
</dbReference>
<dbReference type="InterPro" id="IPR000292">
    <property type="entry name" value="For/NO2_transpt"/>
</dbReference>
<keyword evidence="3 8" id="KW-0812">Transmembrane</keyword>
<reference evidence="11 13" key="1">
    <citation type="submission" date="2019-07" db="EMBL/GenBank/DDBJ databases">
        <title>Venturia inaequalis Genome Resource.</title>
        <authorList>
            <person name="Lichtner F.J."/>
        </authorList>
    </citation>
    <scope>NUCLEOTIDE SEQUENCE [LARGE SCALE GENOMIC DNA]</scope>
    <source>
        <strain evidence="10 12">120213</strain>
        <strain evidence="9">Bline_iso_100314</strain>
        <strain evidence="11 13">DMI_063113</strain>
    </source>
</reference>
<evidence type="ECO:0000313" key="12">
    <source>
        <dbReference type="Proteomes" id="UP000447873"/>
    </source>
</evidence>
<feature type="transmembrane region" description="Helical" evidence="8">
    <location>
        <begin position="239"/>
        <end position="258"/>
    </location>
</feature>
<feature type="transmembrane region" description="Helical" evidence="8">
    <location>
        <begin position="28"/>
        <end position="46"/>
    </location>
</feature>
<dbReference type="AlphaFoldDB" id="A0A8H3YXG6"/>
<feature type="transmembrane region" description="Helical" evidence="8">
    <location>
        <begin position="190"/>
        <end position="207"/>
    </location>
</feature>
<evidence type="ECO:0000313" key="9">
    <source>
        <dbReference type="EMBL" id="KAE9962303.1"/>
    </source>
</evidence>
<dbReference type="GO" id="GO:0015707">
    <property type="term" value="P:nitrite transport"/>
    <property type="evidence" value="ECO:0007669"/>
    <property type="project" value="TreeGrafter"/>
</dbReference>
<dbReference type="InterPro" id="IPR023271">
    <property type="entry name" value="Aquaporin-like"/>
</dbReference>
<evidence type="ECO:0000256" key="3">
    <source>
        <dbReference type="ARBA" id="ARBA00022692"/>
    </source>
</evidence>
<dbReference type="InterPro" id="IPR024002">
    <property type="entry name" value="For/NO2_transpt_CS"/>
</dbReference>
<dbReference type="PANTHER" id="PTHR30520:SF6">
    <property type="entry name" value="FORMATE_NITRATE FAMILY TRANSPORTER (EUROFUNG)"/>
    <property type="match status" value="1"/>
</dbReference>
<feature type="transmembrane region" description="Helical" evidence="8">
    <location>
        <begin position="107"/>
        <end position="129"/>
    </location>
</feature>
<evidence type="ECO:0000313" key="13">
    <source>
        <dbReference type="Proteomes" id="UP000490939"/>
    </source>
</evidence>
<dbReference type="FunFam" id="1.20.1080.10:FF:000011">
    <property type="entry name" value="Formate family transporter"/>
    <property type="match status" value="1"/>
</dbReference>
<accession>A0A8H3YXG6</accession>
<name>A0A8H3YXG6_VENIN</name>
<dbReference type="Proteomes" id="UP000490939">
    <property type="component" value="Unassembled WGS sequence"/>
</dbReference>
<feature type="transmembrane region" description="Helical" evidence="8">
    <location>
        <begin position="66"/>
        <end position="86"/>
    </location>
</feature>
<evidence type="ECO:0000256" key="1">
    <source>
        <dbReference type="ARBA" id="ARBA00004141"/>
    </source>
</evidence>
<gene>
    <name evidence="9" type="ORF">BLS_000512</name>
    <name evidence="11" type="ORF">EG327_007667</name>
    <name evidence="10" type="ORF">EG328_010963</name>
</gene>
<feature type="compositionally biased region" description="Basic and acidic residues" evidence="7">
    <location>
        <begin position="400"/>
        <end position="421"/>
    </location>
</feature>
<evidence type="ECO:0000256" key="6">
    <source>
        <dbReference type="ARBA" id="ARBA00049660"/>
    </source>
</evidence>
<dbReference type="Proteomes" id="UP000447873">
    <property type="component" value="Unassembled WGS sequence"/>
</dbReference>
<comment type="subcellular location">
    <subcellularLocation>
        <location evidence="1">Membrane</location>
        <topology evidence="1">Multi-pass membrane protein</topology>
    </subcellularLocation>
</comment>
<proteinExistence type="inferred from homology"/>
<evidence type="ECO:0000256" key="8">
    <source>
        <dbReference type="SAM" id="Phobius"/>
    </source>
</evidence>
<evidence type="ECO:0000256" key="7">
    <source>
        <dbReference type="SAM" id="MobiDB-lite"/>
    </source>
</evidence>
<sequence length="428" mass="46432">MDAFTAQQTIELVSHIGCKKAHMRIGKLFFNSFIAGPLLGFGSAWLLSTNAAPWYQENAPGLIRTIGGLVFPIGLVMIVLTGADLFTTNIMFMTTAFLHRRVSVIDVGMSWFVSFFGNLAGTLFFMAIITGYGGVFEETEEYRQAAINLAVQRAQQPQWHQIFLRAIGANWLVCLAVFLSISAREISSKIMAIWFPTACFVGLALDHVVANMFFIPMGIWCGAPFSVGYYIWKSMIPTALGNMVGGGLFVGIVYWYLYLTGEVAAQAKSDIESVATTTEAGEPMRQEGKARRNSTAVRASDLATVIEAQDSEGSQEDLQASQEDLQASQGNLQALQVSLKASRGNLQALRGNPQASRGNLQASQGNLQALQRNSQASQGSSTSSEHVSPAPEGGRVVSAFHEELDDHTPNEKAHAERKSEESSVTESV</sequence>
<evidence type="ECO:0000313" key="11">
    <source>
        <dbReference type="EMBL" id="KAE9977635.1"/>
    </source>
</evidence>
<protein>
    <recommendedName>
        <fullName evidence="14">Formate/nitrite transporter</fullName>
    </recommendedName>
</protein>
<dbReference type="GO" id="GO:0015513">
    <property type="term" value="F:high-affinity secondary active nitrite transmembrane transporter activity"/>
    <property type="evidence" value="ECO:0007669"/>
    <property type="project" value="TreeGrafter"/>
</dbReference>